<dbReference type="AlphaFoldDB" id="A0A0G1U691"/>
<dbReference type="SUPFAM" id="SSF51261">
    <property type="entry name" value="Duplicated hybrid motif"/>
    <property type="match status" value="1"/>
</dbReference>
<protein>
    <submittedName>
        <fullName evidence="4">Peptigoglycan-binding protein LysM</fullName>
    </submittedName>
</protein>
<keyword evidence="2" id="KW-1133">Transmembrane helix</keyword>
<organism evidence="4 5">
    <name type="scientific">Candidatus Beckwithbacteria bacterium GW2011_GWB1_47_15</name>
    <dbReference type="NCBI Taxonomy" id="1618371"/>
    <lineage>
        <taxon>Bacteria</taxon>
        <taxon>Candidatus Beckwithiibacteriota</taxon>
    </lineage>
</organism>
<comment type="caution">
    <text evidence="4">The sequence shown here is derived from an EMBL/GenBank/DDBJ whole genome shotgun (WGS) entry which is preliminary data.</text>
</comment>
<evidence type="ECO:0000313" key="4">
    <source>
        <dbReference type="EMBL" id="KKU61823.1"/>
    </source>
</evidence>
<keyword evidence="1" id="KW-0732">Signal</keyword>
<dbReference type="InterPro" id="IPR050570">
    <property type="entry name" value="Cell_wall_metabolism_enzyme"/>
</dbReference>
<sequence>MKRKEFSLVVSTLSLGKATTRLTVNLIKFMGWSLVWGVTMLPYQIFRVFLPKRGPGRPGSHPISKFFRSAFESKRARKFVGAGLAMVLMLSNLVGNILAVEGTQAVDPTLISTPETQVVTQTTLETPLEGVVAQGFNGLHRGVDVLAPIGTPIEPVADGVVKEASFGRLGWGNTIVVEHEGGLASRYAHLSQIKVVAGEKVSKDQVIGTVGMTGWTTGPHLHLEMYQNGRAINPLTVLPTFQSQLLALGQ</sequence>
<dbReference type="CDD" id="cd12797">
    <property type="entry name" value="M23_peptidase"/>
    <property type="match status" value="1"/>
</dbReference>
<evidence type="ECO:0000256" key="1">
    <source>
        <dbReference type="ARBA" id="ARBA00022729"/>
    </source>
</evidence>
<dbReference type="GO" id="GO:0004222">
    <property type="term" value="F:metalloendopeptidase activity"/>
    <property type="evidence" value="ECO:0007669"/>
    <property type="project" value="TreeGrafter"/>
</dbReference>
<keyword evidence="2" id="KW-0472">Membrane</keyword>
<gene>
    <name evidence="4" type="ORF">UX85_C0001G0037</name>
</gene>
<dbReference type="InterPro" id="IPR011055">
    <property type="entry name" value="Dup_hybrid_motif"/>
</dbReference>
<feature type="transmembrane region" description="Helical" evidence="2">
    <location>
        <begin position="30"/>
        <end position="50"/>
    </location>
</feature>
<dbReference type="PANTHER" id="PTHR21666:SF289">
    <property type="entry name" value="L-ALA--D-GLU ENDOPEPTIDASE"/>
    <property type="match status" value="1"/>
</dbReference>
<evidence type="ECO:0000256" key="2">
    <source>
        <dbReference type="SAM" id="Phobius"/>
    </source>
</evidence>
<dbReference type="Pfam" id="PF01551">
    <property type="entry name" value="Peptidase_M23"/>
    <property type="match status" value="1"/>
</dbReference>
<evidence type="ECO:0000313" key="5">
    <source>
        <dbReference type="Proteomes" id="UP000033860"/>
    </source>
</evidence>
<dbReference type="Gene3D" id="2.70.70.10">
    <property type="entry name" value="Glucose Permease (Domain IIA)"/>
    <property type="match status" value="1"/>
</dbReference>
<evidence type="ECO:0000259" key="3">
    <source>
        <dbReference type="Pfam" id="PF01551"/>
    </source>
</evidence>
<dbReference type="PANTHER" id="PTHR21666">
    <property type="entry name" value="PEPTIDASE-RELATED"/>
    <property type="match status" value="1"/>
</dbReference>
<proteinExistence type="predicted"/>
<feature type="domain" description="M23ase beta-sheet core" evidence="3">
    <location>
        <begin position="139"/>
        <end position="234"/>
    </location>
</feature>
<reference evidence="4 5" key="1">
    <citation type="journal article" date="2015" name="Nature">
        <title>rRNA introns, odd ribosomes, and small enigmatic genomes across a large radiation of phyla.</title>
        <authorList>
            <person name="Brown C.T."/>
            <person name="Hug L.A."/>
            <person name="Thomas B.C."/>
            <person name="Sharon I."/>
            <person name="Castelle C.J."/>
            <person name="Singh A."/>
            <person name="Wilkins M.J."/>
            <person name="Williams K.H."/>
            <person name="Banfield J.F."/>
        </authorList>
    </citation>
    <scope>NUCLEOTIDE SEQUENCE [LARGE SCALE GENOMIC DNA]</scope>
</reference>
<dbReference type="InterPro" id="IPR016047">
    <property type="entry name" value="M23ase_b-sheet_dom"/>
</dbReference>
<keyword evidence="2" id="KW-0812">Transmembrane</keyword>
<dbReference type="EMBL" id="LCNT01000001">
    <property type="protein sequence ID" value="KKU61823.1"/>
    <property type="molecule type" value="Genomic_DNA"/>
</dbReference>
<accession>A0A0G1U691</accession>
<name>A0A0G1U691_9BACT</name>
<dbReference type="Proteomes" id="UP000033860">
    <property type="component" value="Unassembled WGS sequence"/>
</dbReference>